<organism evidence="8 9">
    <name type="scientific">Parerythrobacter jejuensis</name>
    <dbReference type="NCBI Taxonomy" id="795812"/>
    <lineage>
        <taxon>Bacteria</taxon>
        <taxon>Pseudomonadati</taxon>
        <taxon>Pseudomonadota</taxon>
        <taxon>Alphaproteobacteria</taxon>
        <taxon>Sphingomonadales</taxon>
        <taxon>Erythrobacteraceae</taxon>
        <taxon>Parerythrobacter</taxon>
    </lineage>
</organism>
<evidence type="ECO:0000256" key="2">
    <source>
        <dbReference type="ARBA" id="ARBA00022475"/>
    </source>
</evidence>
<feature type="transmembrane region" description="Helical" evidence="6">
    <location>
        <begin position="192"/>
        <end position="214"/>
    </location>
</feature>
<dbReference type="PANTHER" id="PTHR42709:SF6">
    <property type="entry name" value="UNDECAPRENYL PHOSPHATE TRANSPORTER A"/>
    <property type="match status" value="1"/>
</dbReference>
<evidence type="ECO:0000256" key="5">
    <source>
        <dbReference type="ARBA" id="ARBA00023136"/>
    </source>
</evidence>
<dbReference type="RefSeq" id="WP_160779201.1">
    <property type="nucleotide sequence ID" value="NZ_BAAAZF010000001.1"/>
</dbReference>
<keyword evidence="4 6" id="KW-1133">Transmembrane helix</keyword>
<keyword evidence="5 6" id="KW-0472">Membrane</keyword>
<accession>A0A845ALY4</accession>
<dbReference type="EMBL" id="WTYE01000001">
    <property type="protein sequence ID" value="MXP31792.1"/>
    <property type="molecule type" value="Genomic_DNA"/>
</dbReference>
<dbReference type="Proteomes" id="UP000446786">
    <property type="component" value="Unassembled WGS sequence"/>
</dbReference>
<dbReference type="AlphaFoldDB" id="A0A845ALY4"/>
<evidence type="ECO:0000256" key="3">
    <source>
        <dbReference type="ARBA" id="ARBA00022692"/>
    </source>
</evidence>
<dbReference type="InterPro" id="IPR051311">
    <property type="entry name" value="DedA_domain"/>
</dbReference>
<gene>
    <name evidence="8" type="ORF">GRI94_08145</name>
</gene>
<protein>
    <recommendedName>
        <fullName evidence="7">VTT domain-containing protein</fullName>
    </recommendedName>
</protein>
<evidence type="ECO:0000256" key="4">
    <source>
        <dbReference type="ARBA" id="ARBA00022989"/>
    </source>
</evidence>
<dbReference type="GO" id="GO:0005886">
    <property type="term" value="C:plasma membrane"/>
    <property type="evidence" value="ECO:0007669"/>
    <property type="project" value="UniProtKB-SubCell"/>
</dbReference>
<evidence type="ECO:0000259" key="7">
    <source>
        <dbReference type="Pfam" id="PF09335"/>
    </source>
</evidence>
<evidence type="ECO:0000313" key="9">
    <source>
        <dbReference type="Proteomes" id="UP000446786"/>
    </source>
</evidence>
<feature type="transmembrane region" description="Helical" evidence="6">
    <location>
        <begin position="12"/>
        <end position="36"/>
    </location>
</feature>
<dbReference type="OrthoDB" id="7448343at2"/>
<evidence type="ECO:0000256" key="1">
    <source>
        <dbReference type="ARBA" id="ARBA00004651"/>
    </source>
</evidence>
<keyword evidence="9" id="KW-1185">Reference proteome</keyword>
<evidence type="ECO:0000256" key="6">
    <source>
        <dbReference type="SAM" id="Phobius"/>
    </source>
</evidence>
<feature type="transmembrane region" description="Helical" evidence="6">
    <location>
        <begin position="162"/>
        <end position="180"/>
    </location>
</feature>
<sequence>MRLSPNITRWLRIVGVAMGVFVLPVVILLPFASWLVDRAGELGDLSPSLAFLTVIGLLLLDAVAIIPHGLVGALAATAMPWTAAWIATWLGQMGAAMIMYGLGRYAGRPLAGRIIGKSDMEAAETRAGTVSALLLFGTRPVPVVGEVILIAAGIAHYPFRRFLMAVGAANAVLALGYTGLGQMFGSVDTSTIVLVATVGIPAAAAILYCLVTLLRPGREQV</sequence>
<dbReference type="InterPro" id="IPR032816">
    <property type="entry name" value="VTT_dom"/>
</dbReference>
<feature type="transmembrane region" description="Helical" evidence="6">
    <location>
        <begin position="48"/>
        <end position="70"/>
    </location>
</feature>
<dbReference type="PANTHER" id="PTHR42709">
    <property type="entry name" value="ALKALINE PHOSPHATASE LIKE PROTEIN"/>
    <property type="match status" value="1"/>
</dbReference>
<feature type="transmembrane region" description="Helical" evidence="6">
    <location>
        <begin position="82"/>
        <end position="103"/>
    </location>
</feature>
<keyword evidence="3 6" id="KW-0812">Transmembrane</keyword>
<proteinExistence type="predicted"/>
<dbReference type="Pfam" id="PF09335">
    <property type="entry name" value="VTT_dom"/>
    <property type="match status" value="1"/>
</dbReference>
<comment type="subcellular location">
    <subcellularLocation>
        <location evidence="1">Cell membrane</location>
        <topology evidence="1">Multi-pass membrane protein</topology>
    </subcellularLocation>
</comment>
<comment type="caution">
    <text evidence="8">The sequence shown here is derived from an EMBL/GenBank/DDBJ whole genome shotgun (WGS) entry which is preliminary data.</text>
</comment>
<keyword evidence="2" id="KW-1003">Cell membrane</keyword>
<evidence type="ECO:0000313" key="8">
    <source>
        <dbReference type="EMBL" id="MXP31792.1"/>
    </source>
</evidence>
<reference evidence="8 9" key="1">
    <citation type="submission" date="2019-12" db="EMBL/GenBank/DDBJ databases">
        <title>Genomic-based taxomic classification of the family Erythrobacteraceae.</title>
        <authorList>
            <person name="Xu L."/>
        </authorList>
    </citation>
    <scope>NUCLEOTIDE SEQUENCE [LARGE SCALE GENOMIC DNA]</scope>
    <source>
        <strain evidence="8 9">JCM 16677</strain>
    </source>
</reference>
<feature type="domain" description="VTT" evidence="7">
    <location>
        <begin position="70"/>
        <end position="182"/>
    </location>
</feature>
<name>A0A845ALY4_9SPHN</name>